<dbReference type="Pfam" id="PF14608">
    <property type="entry name" value="zf-CCCH_2"/>
    <property type="match status" value="5"/>
</dbReference>
<reference evidence="14" key="1">
    <citation type="journal article" date="2018" name="Nat. Microbiol.">
        <title>Leveraging single-cell genomics to expand the fungal tree of life.</title>
        <authorList>
            <person name="Ahrendt S.R."/>
            <person name="Quandt C.A."/>
            <person name="Ciobanu D."/>
            <person name="Clum A."/>
            <person name="Salamov A."/>
            <person name="Andreopoulos B."/>
            <person name="Cheng J.F."/>
            <person name="Woyke T."/>
            <person name="Pelin A."/>
            <person name="Henrissat B."/>
            <person name="Reynolds N.K."/>
            <person name="Benny G.L."/>
            <person name="Smith M.E."/>
            <person name="James T.Y."/>
            <person name="Grigoriev I.V."/>
        </authorList>
    </citation>
    <scope>NUCLEOTIDE SEQUENCE [LARGE SCALE GENOMIC DNA]</scope>
    <source>
        <strain evidence="14">RSA 468</strain>
    </source>
</reference>
<gene>
    <name evidence="13" type="ORF">BJ085DRAFT_15278</name>
</gene>
<dbReference type="PANTHER" id="PTHR23102:SF24">
    <property type="entry name" value="CLEAVAGE AND POLYADENYLATION SPECIFICITY FACTOR SUBUNIT 4"/>
    <property type="match status" value="1"/>
</dbReference>
<keyword evidence="8 11" id="KW-0694">RNA-binding</keyword>
<dbReference type="InterPro" id="IPR000571">
    <property type="entry name" value="Znf_CCCH"/>
</dbReference>
<feature type="domain" description="C3H1-type" evidence="12">
    <location>
        <begin position="73"/>
        <end position="99"/>
    </location>
</feature>
<keyword evidence="5 11" id="KW-0677">Repeat</keyword>
<evidence type="ECO:0000256" key="7">
    <source>
        <dbReference type="ARBA" id="ARBA00022833"/>
    </source>
</evidence>
<dbReference type="GO" id="GO:0031124">
    <property type="term" value="P:mRNA 3'-end processing"/>
    <property type="evidence" value="ECO:0007669"/>
    <property type="project" value="UniProtKB-UniRule"/>
</dbReference>
<feature type="domain" description="C3H1-type" evidence="12">
    <location>
        <begin position="158"/>
        <end position="180"/>
    </location>
</feature>
<dbReference type="EMBL" id="ML002832">
    <property type="protein sequence ID" value="RKP35592.1"/>
    <property type="molecule type" value="Genomic_DNA"/>
</dbReference>
<dbReference type="Gene3D" id="4.10.1000.10">
    <property type="entry name" value="Zinc finger, CCCH-type"/>
    <property type="match status" value="2"/>
</dbReference>
<keyword evidence="9 11" id="KW-0539">Nucleus</keyword>
<comment type="subcellular location">
    <subcellularLocation>
        <location evidence="1 11">Nucleus</location>
    </subcellularLocation>
</comment>
<evidence type="ECO:0000256" key="4">
    <source>
        <dbReference type="ARBA" id="ARBA00022723"/>
    </source>
</evidence>
<dbReference type="Proteomes" id="UP000268162">
    <property type="component" value="Unassembled WGS sequence"/>
</dbReference>
<accession>A0A4P9ZSC3</accession>
<evidence type="ECO:0000256" key="11">
    <source>
        <dbReference type="RuleBase" id="RU369008"/>
    </source>
</evidence>
<dbReference type="SUPFAM" id="SSF90229">
    <property type="entry name" value="CCCH zinc finger"/>
    <property type="match status" value="3"/>
</dbReference>
<dbReference type="AlphaFoldDB" id="A0A4P9ZSC3"/>
<feature type="zinc finger region" description="C3H1-type" evidence="10">
    <location>
        <begin position="100"/>
        <end position="128"/>
    </location>
</feature>
<dbReference type="STRING" id="215637.A0A4P9ZSC3"/>
<feature type="zinc finger region" description="C3H1-type" evidence="10">
    <location>
        <begin position="158"/>
        <end position="180"/>
    </location>
</feature>
<keyword evidence="3 11" id="KW-0507">mRNA processing</keyword>
<evidence type="ECO:0000256" key="2">
    <source>
        <dbReference type="ARBA" id="ARBA00008907"/>
    </source>
</evidence>
<protein>
    <recommendedName>
        <fullName evidence="11">mRNA 3'-end-processing protein</fullName>
    </recommendedName>
</protein>
<evidence type="ECO:0000259" key="12">
    <source>
        <dbReference type="PROSITE" id="PS50103"/>
    </source>
</evidence>
<dbReference type="GO" id="GO:0003723">
    <property type="term" value="F:RNA binding"/>
    <property type="evidence" value="ECO:0007669"/>
    <property type="project" value="UniProtKB-UniRule"/>
</dbReference>
<keyword evidence="4 10" id="KW-0479">Metal-binding</keyword>
<evidence type="ECO:0000256" key="3">
    <source>
        <dbReference type="ARBA" id="ARBA00022664"/>
    </source>
</evidence>
<feature type="domain" description="C3H1-type" evidence="12">
    <location>
        <begin position="100"/>
        <end position="128"/>
    </location>
</feature>
<comment type="similarity">
    <text evidence="2 11">Belongs to the CPSF4/YTH1 family.</text>
</comment>
<name>A0A4P9ZSC3_9FUNG</name>
<dbReference type="InterPro" id="IPR045348">
    <property type="entry name" value="CPSF4/Yth1"/>
</dbReference>
<feature type="domain" description="C3H1-type" evidence="12">
    <location>
        <begin position="129"/>
        <end position="156"/>
    </location>
</feature>
<evidence type="ECO:0000313" key="13">
    <source>
        <dbReference type="EMBL" id="RKP35592.1"/>
    </source>
</evidence>
<keyword evidence="7 10" id="KW-0862">Zinc</keyword>
<proteinExistence type="inferred from homology"/>
<keyword evidence="14" id="KW-1185">Reference proteome</keyword>
<feature type="zinc finger region" description="C3H1-type" evidence="10">
    <location>
        <begin position="73"/>
        <end position="99"/>
    </location>
</feature>
<dbReference type="PANTHER" id="PTHR23102">
    <property type="entry name" value="CLEAVAGE AND POLYADENYLATION SPECIFICITY FACTOR SUBUNIT 4-RELATED"/>
    <property type="match status" value="1"/>
</dbReference>
<evidence type="ECO:0000256" key="5">
    <source>
        <dbReference type="ARBA" id="ARBA00022737"/>
    </source>
</evidence>
<keyword evidence="6 10" id="KW-0863">Zinc-finger</keyword>
<organism evidence="13 14">
    <name type="scientific">Dimargaris cristalligena</name>
    <dbReference type="NCBI Taxonomy" id="215637"/>
    <lineage>
        <taxon>Eukaryota</taxon>
        <taxon>Fungi</taxon>
        <taxon>Fungi incertae sedis</taxon>
        <taxon>Zoopagomycota</taxon>
        <taxon>Kickxellomycotina</taxon>
        <taxon>Dimargaritomycetes</taxon>
        <taxon>Dimargaritales</taxon>
        <taxon>Dimargaritaceae</taxon>
        <taxon>Dimargaris</taxon>
    </lineage>
</organism>
<feature type="domain" description="C3H1-type" evidence="12">
    <location>
        <begin position="45"/>
        <end position="72"/>
    </location>
</feature>
<evidence type="ECO:0000313" key="14">
    <source>
        <dbReference type="Proteomes" id="UP000268162"/>
    </source>
</evidence>
<dbReference type="GO" id="GO:0008270">
    <property type="term" value="F:zinc ion binding"/>
    <property type="evidence" value="ECO:0007669"/>
    <property type="project" value="UniProtKB-KW"/>
</dbReference>
<dbReference type="InterPro" id="IPR036855">
    <property type="entry name" value="Znf_CCCH_sf"/>
</dbReference>
<evidence type="ECO:0000256" key="1">
    <source>
        <dbReference type="ARBA" id="ARBA00004123"/>
    </source>
</evidence>
<comment type="function">
    <text evidence="11">Component of the cleavage factor I (CF I) involved in pre-mRNA 3'-end processing.</text>
</comment>
<dbReference type="SMART" id="SM00356">
    <property type="entry name" value="ZnF_C3H1"/>
    <property type="match status" value="5"/>
</dbReference>
<feature type="zinc finger region" description="C3H1-type" evidence="10">
    <location>
        <begin position="45"/>
        <end position="72"/>
    </location>
</feature>
<feature type="zinc finger region" description="C3H1-type" evidence="10">
    <location>
        <begin position="129"/>
        <end position="156"/>
    </location>
</feature>
<evidence type="ECO:0000256" key="9">
    <source>
        <dbReference type="ARBA" id="ARBA00023242"/>
    </source>
</evidence>
<dbReference type="PROSITE" id="PS50103">
    <property type="entry name" value="ZF_C3H1"/>
    <property type="match status" value="5"/>
</dbReference>
<evidence type="ECO:0000256" key="6">
    <source>
        <dbReference type="ARBA" id="ARBA00022771"/>
    </source>
</evidence>
<evidence type="ECO:0000256" key="8">
    <source>
        <dbReference type="ARBA" id="ARBA00022884"/>
    </source>
</evidence>
<sequence length="194" mass="22208">MAQAQAQAQATLVDFEPALRNYQLDFEEYTVNKLKLALNGEGVKTDDVGICKFFLKGHCHKGNNCQYQHIKAGKSVVCKHWVRALCKKGDDCDFLHNYNLRKMPQCQFFNQYKVCYAGDACLYLHIDPDAERKECAWYARGFCKHGPKCRNLHVRRIACQNYITGFCPLGPKCPDAHPKDEVPTSNEVIKPKDF</sequence>
<evidence type="ECO:0000256" key="10">
    <source>
        <dbReference type="PROSITE-ProRule" id="PRU00723"/>
    </source>
</evidence>
<dbReference type="GO" id="GO:0005634">
    <property type="term" value="C:nucleus"/>
    <property type="evidence" value="ECO:0007669"/>
    <property type="project" value="UniProtKB-SubCell"/>
</dbReference>